<keyword evidence="8" id="KW-1185">Reference proteome</keyword>
<evidence type="ECO:0000256" key="3">
    <source>
        <dbReference type="ARBA" id="ARBA00023163"/>
    </source>
</evidence>
<evidence type="ECO:0000256" key="1">
    <source>
        <dbReference type="ARBA" id="ARBA00023015"/>
    </source>
</evidence>
<feature type="region of interest" description="Disordered" evidence="5">
    <location>
        <begin position="62"/>
        <end position="81"/>
    </location>
</feature>
<dbReference type="RefSeq" id="XP_025434017.1">
    <property type="nucleotide sequence ID" value="XM_025573164.1"/>
</dbReference>
<feature type="domain" description="Zn(2)-C6 fungal-type" evidence="6">
    <location>
        <begin position="11"/>
        <end position="39"/>
    </location>
</feature>
<dbReference type="GO" id="GO:0009893">
    <property type="term" value="P:positive regulation of metabolic process"/>
    <property type="evidence" value="ECO:0007669"/>
    <property type="project" value="UniProtKB-ARBA"/>
</dbReference>
<gene>
    <name evidence="7" type="ORF">BP01DRAFT_334498</name>
</gene>
<evidence type="ECO:0000313" key="8">
    <source>
        <dbReference type="Proteomes" id="UP000248349"/>
    </source>
</evidence>
<evidence type="ECO:0000313" key="7">
    <source>
        <dbReference type="EMBL" id="PYH48035.1"/>
    </source>
</evidence>
<dbReference type="Gene3D" id="4.10.240.10">
    <property type="entry name" value="Zn(2)-C6 fungal-type DNA-binding domain"/>
    <property type="match status" value="1"/>
</dbReference>
<dbReference type="InterPro" id="IPR053175">
    <property type="entry name" value="DHMBA_Reg_Transcription_Factor"/>
</dbReference>
<dbReference type="InterPro" id="IPR001138">
    <property type="entry name" value="Zn2Cys6_DnaBD"/>
</dbReference>
<proteinExistence type="predicted"/>
<evidence type="ECO:0000256" key="5">
    <source>
        <dbReference type="SAM" id="MobiDB-lite"/>
    </source>
</evidence>
<reference evidence="7 8" key="1">
    <citation type="submission" date="2016-12" db="EMBL/GenBank/DDBJ databases">
        <title>The genomes of Aspergillus section Nigri reveals drivers in fungal speciation.</title>
        <authorList>
            <consortium name="DOE Joint Genome Institute"/>
            <person name="Vesth T.C."/>
            <person name="Nybo J."/>
            <person name="Theobald S."/>
            <person name="Brandl J."/>
            <person name="Frisvad J.C."/>
            <person name="Nielsen K.F."/>
            <person name="Lyhne E.K."/>
            <person name="Kogle M.E."/>
            <person name="Kuo A."/>
            <person name="Riley R."/>
            <person name="Clum A."/>
            <person name="Nolan M."/>
            <person name="Lipzen A."/>
            <person name="Salamov A."/>
            <person name="Henrissat B."/>
            <person name="Wiebenga A."/>
            <person name="De Vries R.P."/>
            <person name="Grigoriev I.V."/>
            <person name="Mortensen U.H."/>
            <person name="Andersen M.R."/>
            <person name="Baker S.E."/>
        </authorList>
    </citation>
    <scope>NUCLEOTIDE SEQUENCE [LARGE SCALE GENOMIC DNA]</scope>
    <source>
        <strain evidence="7 8">JOP 1030-1</strain>
    </source>
</reference>
<dbReference type="GO" id="GO:0008270">
    <property type="term" value="F:zinc ion binding"/>
    <property type="evidence" value="ECO:0007669"/>
    <property type="project" value="InterPro"/>
</dbReference>
<dbReference type="CDD" id="cd00067">
    <property type="entry name" value="GAL4"/>
    <property type="match status" value="1"/>
</dbReference>
<dbReference type="OrthoDB" id="4220372at2759"/>
<dbReference type="GeneID" id="37074392"/>
<dbReference type="GO" id="GO:0000981">
    <property type="term" value="F:DNA-binding transcription factor activity, RNA polymerase II-specific"/>
    <property type="evidence" value="ECO:0007669"/>
    <property type="project" value="InterPro"/>
</dbReference>
<evidence type="ECO:0000256" key="2">
    <source>
        <dbReference type="ARBA" id="ARBA00023125"/>
    </source>
</evidence>
<dbReference type="AlphaFoldDB" id="A0A318ZMX9"/>
<name>A0A318ZMX9_9EURO</name>
<dbReference type="PANTHER" id="PTHR38791:SF5">
    <property type="entry name" value="TRANSCRIPTION FACTOR DBAG-RELATED"/>
    <property type="match status" value="1"/>
</dbReference>
<evidence type="ECO:0000256" key="4">
    <source>
        <dbReference type="ARBA" id="ARBA00023242"/>
    </source>
</evidence>
<dbReference type="SMART" id="SM00066">
    <property type="entry name" value="GAL4"/>
    <property type="match status" value="1"/>
</dbReference>
<dbReference type="SUPFAM" id="SSF57701">
    <property type="entry name" value="Zn2/Cys6 DNA-binding domain"/>
    <property type="match status" value="1"/>
</dbReference>
<dbReference type="STRING" id="1450539.A0A318ZMX9"/>
<dbReference type="Proteomes" id="UP000248349">
    <property type="component" value="Unassembled WGS sequence"/>
</dbReference>
<dbReference type="PROSITE" id="PS50048">
    <property type="entry name" value="ZN2_CY6_FUNGAL_2"/>
    <property type="match status" value="1"/>
</dbReference>
<accession>A0A318ZMX9</accession>
<keyword evidence="1" id="KW-0805">Transcription regulation</keyword>
<sequence length="506" mass="56359">MPQPRPRVSRNCGNCRAIKRRCDQQRPQCGQCTRLGEQCRGYRDPWELVFRDQTNRTIQRSRIHATRPQSPSAAAPTEMVHSPLPPPNPCPNMDQIGVNYFLHHFVTDDHSPSRGYLKYIPATLGANDDHPSLVASLAAVGLGALANSGHQPELARQARLKYAEAIRSVNAALASPVESVKDSTLMAVISLGVFEHFSQFDSWVRHVEGAAALAVLRGRDQFARSPLAILLFTQVRTDMIIACTRLSRPFPDDLRKLQEEATKHVDPANAIWHIGILATWCVDLLARVMKNPDPALWPEILAAALALRQDFQRGMDMLAVQEPYFTATTNELMMAGLLAERHSRLIYADRTDLYPSVWSIRAWNNARCIQIILCEVICYLLKSLLAREVAAPAACVQLRQQQLYETREILSRLSEDVLATVPQAMGIVSSPSSPFEFSANNPSPGTSVSGAYMLIWCLYMAGISEATAGRARKWIIQRFQEIVQVSGIELASPLLAEVMKKDQTSR</sequence>
<organism evidence="7 8">
    <name type="scientific">Aspergillus saccharolyticus JOP 1030-1</name>
    <dbReference type="NCBI Taxonomy" id="1450539"/>
    <lineage>
        <taxon>Eukaryota</taxon>
        <taxon>Fungi</taxon>
        <taxon>Dikarya</taxon>
        <taxon>Ascomycota</taxon>
        <taxon>Pezizomycotina</taxon>
        <taxon>Eurotiomycetes</taxon>
        <taxon>Eurotiomycetidae</taxon>
        <taxon>Eurotiales</taxon>
        <taxon>Aspergillaceae</taxon>
        <taxon>Aspergillus</taxon>
        <taxon>Aspergillus subgen. Circumdati</taxon>
    </lineage>
</organism>
<dbReference type="InterPro" id="IPR021858">
    <property type="entry name" value="Fun_TF"/>
</dbReference>
<dbReference type="Pfam" id="PF00172">
    <property type="entry name" value="Zn_clus"/>
    <property type="match status" value="1"/>
</dbReference>
<dbReference type="InterPro" id="IPR036864">
    <property type="entry name" value="Zn2-C6_fun-type_DNA-bd_sf"/>
</dbReference>
<keyword evidence="3" id="KW-0804">Transcription</keyword>
<keyword evidence="2" id="KW-0238">DNA-binding</keyword>
<dbReference type="EMBL" id="KZ821222">
    <property type="protein sequence ID" value="PYH48035.1"/>
    <property type="molecule type" value="Genomic_DNA"/>
</dbReference>
<dbReference type="GO" id="GO:0003677">
    <property type="term" value="F:DNA binding"/>
    <property type="evidence" value="ECO:0007669"/>
    <property type="project" value="UniProtKB-KW"/>
</dbReference>
<protein>
    <recommendedName>
        <fullName evidence="6">Zn(2)-C6 fungal-type domain-containing protein</fullName>
    </recommendedName>
</protein>
<dbReference type="PANTHER" id="PTHR38791">
    <property type="entry name" value="ZN(II)2CYS6 TRANSCRIPTION FACTOR (EUROFUNG)-RELATED-RELATED"/>
    <property type="match status" value="1"/>
</dbReference>
<keyword evidence="4" id="KW-0539">Nucleus</keyword>
<dbReference type="Pfam" id="PF11951">
    <property type="entry name" value="Fungal_trans_2"/>
    <property type="match status" value="1"/>
</dbReference>
<evidence type="ECO:0000259" key="6">
    <source>
        <dbReference type="PROSITE" id="PS50048"/>
    </source>
</evidence>